<protein>
    <recommendedName>
        <fullName evidence="4">Peptidase C39-like domain-containing protein</fullName>
    </recommendedName>
</protein>
<feature type="compositionally biased region" description="Polar residues" evidence="2">
    <location>
        <begin position="96"/>
        <end position="122"/>
    </location>
</feature>
<dbReference type="Proteomes" id="UP000325295">
    <property type="component" value="Chromosome"/>
</dbReference>
<evidence type="ECO:0000313" key="5">
    <source>
        <dbReference type="EMBL" id="QER68354.1"/>
    </source>
</evidence>
<dbReference type="OrthoDB" id="1164310at2"/>
<keyword evidence="1" id="KW-0732">Signal</keyword>
<dbReference type="PANTHER" id="PTHR37806:SF1">
    <property type="entry name" value="PEPTIDASE C39-LIKE DOMAIN-CONTAINING PROTEIN"/>
    <property type="match status" value="1"/>
</dbReference>
<dbReference type="Gene3D" id="3.90.70.10">
    <property type="entry name" value="Cysteine proteinases"/>
    <property type="match status" value="1"/>
</dbReference>
<evidence type="ECO:0000256" key="3">
    <source>
        <dbReference type="SAM" id="Phobius"/>
    </source>
</evidence>
<feature type="compositionally biased region" description="Polar residues" evidence="2">
    <location>
        <begin position="52"/>
        <end position="89"/>
    </location>
</feature>
<dbReference type="InterPro" id="IPR022263">
    <property type="entry name" value="KxYKxGKxW"/>
</dbReference>
<evidence type="ECO:0000313" key="6">
    <source>
        <dbReference type="Proteomes" id="UP000325295"/>
    </source>
</evidence>
<dbReference type="EMBL" id="CP043939">
    <property type="protein sequence ID" value="QER68354.1"/>
    <property type="molecule type" value="Genomic_DNA"/>
</dbReference>
<dbReference type="SUPFAM" id="SSF69360">
    <property type="entry name" value="Cell wall binding repeat"/>
    <property type="match status" value="2"/>
</dbReference>
<proteinExistence type="predicted"/>
<keyword evidence="6" id="KW-1185">Reference proteome</keyword>
<sequence length="547" mass="60819">MILEEDVGMKIKRYKMFKNGKAWCIAAIATITLGFGFVSNSIDVSANTVSSVEANDNKSNTQSIASSESNGTINNSNETVESNATTKSSAAAPLSETPSGSEVSTVTDSTMSSNEDSETSSYAPAENGSDAVTTGVDDTTDVIVYKNNPVTTVTDADKNGFAIQDGHTYFYQNGQKLTGQQTYDNSNYYFDVDTFQMKTNYFYSANDKLYYYGNDGKMYQSRYYQNWGATYYFGDDGARFTNQFLTNDGGTSYFGNDGIRYEDRFYSNWGSLYYFGTDGKLFVNKFYSNWGNMYYFGDGGIRYTNKFYSNWGALYYFGSDGALYTNKFYSNWGSMYYFGSDGARYTNQFYQNWGHNYFFGGDGSLQKGFFNDGRTKFLADGNGVIYAAANDDTVALSQRPNLPTGCEIVAITMLLQYAGVNVSKEQIANEIPHSSNPNYGFVGNPYATASAWVLASGIASELSKYLGTSQLMNGASMFDIQTKLNQGHLVAVWMGDMNGFSEHCVTLTGYGADYLQYNNPWTGQKETMSYGTFYSRWGKIWNNALSF</sequence>
<dbReference type="Gene3D" id="2.10.270.10">
    <property type="entry name" value="Cholin Binding"/>
    <property type="match status" value="3"/>
</dbReference>
<dbReference type="PANTHER" id="PTHR37806">
    <property type="entry name" value="LMO0724 PROTEIN"/>
    <property type="match status" value="1"/>
</dbReference>
<gene>
    <name evidence="5" type="ORF">F0161_04215</name>
</gene>
<accession>A0A5P1X649</accession>
<dbReference type="AlphaFoldDB" id="A0A5P1X649"/>
<dbReference type="NCBIfam" id="TIGR03715">
    <property type="entry name" value="KxYKxGKxW"/>
    <property type="match status" value="1"/>
</dbReference>
<reference evidence="5 6" key="1">
    <citation type="submission" date="2019-09" db="EMBL/GenBank/DDBJ databases">
        <title>Complete Genome Sequence of Lactobacillus nenjiangensis SH-Y15, isolated from sauerkraut.</title>
        <authorList>
            <person name="Yang H."/>
        </authorList>
    </citation>
    <scope>NUCLEOTIDE SEQUENCE [LARGE SCALE GENOMIC DNA]</scope>
    <source>
        <strain evidence="5 6">SH-Y15</strain>
    </source>
</reference>
<evidence type="ECO:0000259" key="4">
    <source>
        <dbReference type="Pfam" id="PF13529"/>
    </source>
</evidence>
<feature type="region of interest" description="Disordered" evidence="2">
    <location>
        <begin position="52"/>
        <end position="135"/>
    </location>
</feature>
<feature type="transmembrane region" description="Helical" evidence="3">
    <location>
        <begin position="20"/>
        <end position="38"/>
    </location>
</feature>
<dbReference type="KEGG" id="lnn:F0161_04215"/>
<feature type="domain" description="Peptidase C39-like" evidence="4">
    <location>
        <begin position="395"/>
        <end position="521"/>
    </location>
</feature>
<evidence type="ECO:0000256" key="2">
    <source>
        <dbReference type="SAM" id="MobiDB-lite"/>
    </source>
</evidence>
<keyword evidence="3" id="KW-0812">Transmembrane</keyword>
<organism evidence="5 6">
    <name type="scientific">Paucilactobacillus nenjiangensis</name>
    <dbReference type="NCBI Taxonomy" id="1296540"/>
    <lineage>
        <taxon>Bacteria</taxon>
        <taxon>Bacillati</taxon>
        <taxon>Bacillota</taxon>
        <taxon>Bacilli</taxon>
        <taxon>Lactobacillales</taxon>
        <taxon>Lactobacillaceae</taxon>
        <taxon>Paucilactobacillus</taxon>
    </lineage>
</organism>
<dbReference type="Pfam" id="PF13529">
    <property type="entry name" value="Peptidase_C39_2"/>
    <property type="match status" value="1"/>
</dbReference>
<keyword evidence="3" id="KW-1133">Transmembrane helix</keyword>
<name>A0A5P1X649_9LACO</name>
<dbReference type="Pfam" id="PF19258">
    <property type="entry name" value="KxYKxGKxW_sig"/>
    <property type="match status" value="1"/>
</dbReference>
<dbReference type="InterPro" id="IPR039564">
    <property type="entry name" value="Peptidase_C39-like"/>
</dbReference>
<evidence type="ECO:0000256" key="1">
    <source>
        <dbReference type="ARBA" id="ARBA00022729"/>
    </source>
</evidence>
<keyword evidence="3" id="KW-0472">Membrane</keyword>